<name>A0A4P9XFL5_9FUNG</name>
<reference evidence="10" key="1">
    <citation type="journal article" date="2018" name="Nat. Microbiol.">
        <title>Leveraging single-cell genomics to expand the fungal tree of life.</title>
        <authorList>
            <person name="Ahrendt S.R."/>
            <person name="Quandt C.A."/>
            <person name="Ciobanu D."/>
            <person name="Clum A."/>
            <person name="Salamov A."/>
            <person name="Andreopoulos B."/>
            <person name="Cheng J.F."/>
            <person name="Woyke T."/>
            <person name="Pelin A."/>
            <person name="Henrissat B."/>
            <person name="Reynolds N.K."/>
            <person name="Benny G.L."/>
            <person name="Smith M.E."/>
            <person name="James T.Y."/>
            <person name="Grigoriev I.V."/>
        </authorList>
    </citation>
    <scope>NUCLEOTIDE SEQUENCE [LARGE SCALE GENOMIC DNA]</scope>
    <source>
        <strain evidence="10">RSA 1356</strain>
    </source>
</reference>
<feature type="repeat" description="WD" evidence="6">
    <location>
        <begin position="36"/>
        <end position="77"/>
    </location>
</feature>
<feature type="compositionally biased region" description="Basic and acidic residues" evidence="7">
    <location>
        <begin position="124"/>
        <end position="137"/>
    </location>
</feature>
<evidence type="ECO:0000313" key="10">
    <source>
        <dbReference type="Proteomes" id="UP000271241"/>
    </source>
</evidence>
<dbReference type="Pfam" id="PF04158">
    <property type="entry name" value="Sof1"/>
    <property type="match status" value="1"/>
</dbReference>
<dbReference type="STRING" id="78915.A0A4P9XFL5"/>
<dbReference type="SUPFAM" id="SSF50998">
    <property type="entry name" value="Quinoprotein alcohol dehydrogenase-like"/>
    <property type="match status" value="1"/>
</dbReference>
<dbReference type="PROSITE" id="PS50294">
    <property type="entry name" value="WD_REPEATS_REGION"/>
    <property type="match status" value="1"/>
</dbReference>
<comment type="similarity">
    <text evidence="2">Belongs to the WD repeat DCAF13/WDSOF1 family.</text>
</comment>
<accession>A0A4P9XFL5</accession>
<dbReference type="Pfam" id="PF00400">
    <property type="entry name" value="WD40"/>
    <property type="match status" value="2"/>
</dbReference>
<dbReference type="PANTHER" id="PTHR22851:SF0">
    <property type="entry name" value="DDB1- AND CUL4-ASSOCIATED FACTOR 13"/>
    <property type="match status" value="1"/>
</dbReference>
<evidence type="ECO:0000256" key="6">
    <source>
        <dbReference type="PROSITE-ProRule" id="PRU00221"/>
    </source>
</evidence>
<protein>
    <submittedName>
        <fullName evidence="9">Sof1-like domain-containing protein</fullName>
    </submittedName>
</protein>
<dbReference type="AlphaFoldDB" id="A0A4P9XFL5"/>
<dbReference type="InterPro" id="IPR015943">
    <property type="entry name" value="WD40/YVTN_repeat-like_dom_sf"/>
</dbReference>
<dbReference type="InterPro" id="IPR001680">
    <property type="entry name" value="WD40_rpt"/>
</dbReference>
<keyword evidence="5" id="KW-0539">Nucleus</keyword>
<evidence type="ECO:0000259" key="8">
    <source>
        <dbReference type="Pfam" id="PF04158"/>
    </source>
</evidence>
<evidence type="ECO:0000313" key="9">
    <source>
        <dbReference type="EMBL" id="RKP04386.1"/>
    </source>
</evidence>
<sequence length="160" mass="18831">LDVDFSPTGEEIVTGSYDRSLRIFNVRHGHSRDIYHTKRMQRIFCVKYSMDSKYVLSGSDDGNIRLWKAKASDKLGPIDSRERSNLAYQEKLKERYRHLPEVKRVLNHRFVPRAITSASKTKRTMLESRRTKEENERRHSKPGSMPRKAERKKNIIAVEK</sequence>
<dbReference type="EMBL" id="KZ993780">
    <property type="protein sequence ID" value="RKP04386.1"/>
    <property type="molecule type" value="Genomic_DNA"/>
</dbReference>
<dbReference type="Gene3D" id="2.130.10.10">
    <property type="entry name" value="YVTN repeat-like/Quinoprotein amine dehydrogenase"/>
    <property type="match status" value="1"/>
</dbReference>
<evidence type="ECO:0000256" key="2">
    <source>
        <dbReference type="ARBA" id="ARBA00005649"/>
    </source>
</evidence>
<proteinExistence type="inferred from homology"/>
<evidence type="ECO:0000256" key="5">
    <source>
        <dbReference type="ARBA" id="ARBA00023242"/>
    </source>
</evidence>
<keyword evidence="3 6" id="KW-0853">WD repeat</keyword>
<dbReference type="InterPro" id="IPR007287">
    <property type="entry name" value="Sof1"/>
</dbReference>
<feature type="region of interest" description="Disordered" evidence="7">
    <location>
        <begin position="119"/>
        <end position="160"/>
    </location>
</feature>
<organism evidence="9 10">
    <name type="scientific">Thamnocephalis sphaerospora</name>
    <dbReference type="NCBI Taxonomy" id="78915"/>
    <lineage>
        <taxon>Eukaryota</taxon>
        <taxon>Fungi</taxon>
        <taxon>Fungi incertae sedis</taxon>
        <taxon>Zoopagomycota</taxon>
        <taxon>Zoopagomycotina</taxon>
        <taxon>Zoopagomycetes</taxon>
        <taxon>Zoopagales</taxon>
        <taxon>Sigmoideomycetaceae</taxon>
        <taxon>Thamnocephalis</taxon>
    </lineage>
</organism>
<feature type="domain" description="Sof1-like protein" evidence="8">
    <location>
        <begin position="69"/>
        <end position="155"/>
    </location>
</feature>
<dbReference type="PROSITE" id="PS50082">
    <property type="entry name" value="WD_REPEATS_2"/>
    <property type="match status" value="2"/>
</dbReference>
<evidence type="ECO:0000256" key="3">
    <source>
        <dbReference type="ARBA" id="ARBA00022574"/>
    </source>
</evidence>
<keyword evidence="4" id="KW-0677">Repeat</keyword>
<dbReference type="InterPro" id="IPR011047">
    <property type="entry name" value="Quinoprotein_ADH-like_sf"/>
</dbReference>
<dbReference type="PANTHER" id="PTHR22851">
    <property type="entry name" value="U3 SMALL NUCLEOLAR RNA U3 SNORNA ASSOCIATED PROTEIN"/>
    <property type="match status" value="1"/>
</dbReference>
<evidence type="ECO:0000256" key="7">
    <source>
        <dbReference type="SAM" id="MobiDB-lite"/>
    </source>
</evidence>
<dbReference type="OrthoDB" id="10249065at2759"/>
<dbReference type="InterPro" id="IPR051733">
    <property type="entry name" value="WD_repeat_DCAF13/WDSOF1"/>
</dbReference>
<evidence type="ECO:0000256" key="1">
    <source>
        <dbReference type="ARBA" id="ARBA00004604"/>
    </source>
</evidence>
<feature type="non-terminal residue" evidence="9">
    <location>
        <position position="1"/>
    </location>
</feature>
<dbReference type="GO" id="GO:0032040">
    <property type="term" value="C:small-subunit processome"/>
    <property type="evidence" value="ECO:0007669"/>
    <property type="project" value="TreeGrafter"/>
</dbReference>
<feature type="repeat" description="WD" evidence="6">
    <location>
        <begin position="1"/>
        <end position="34"/>
    </location>
</feature>
<keyword evidence="10" id="KW-1185">Reference proteome</keyword>
<comment type="subcellular location">
    <subcellularLocation>
        <location evidence="1">Nucleus</location>
        <location evidence="1">Nucleolus</location>
    </subcellularLocation>
</comment>
<dbReference type="Proteomes" id="UP000271241">
    <property type="component" value="Unassembled WGS sequence"/>
</dbReference>
<dbReference type="GO" id="GO:0000462">
    <property type="term" value="P:maturation of SSU-rRNA from tricistronic rRNA transcript (SSU-rRNA, 5.8S rRNA, LSU-rRNA)"/>
    <property type="evidence" value="ECO:0007669"/>
    <property type="project" value="TreeGrafter"/>
</dbReference>
<dbReference type="SMART" id="SM00320">
    <property type="entry name" value="WD40"/>
    <property type="match status" value="2"/>
</dbReference>
<gene>
    <name evidence="9" type="ORF">THASP1DRAFT_33855</name>
</gene>
<evidence type="ECO:0000256" key="4">
    <source>
        <dbReference type="ARBA" id="ARBA00022737"/>
    </source>
</evidence>